<dbReference type="Gene3D" id="3.90.79.10">
    <property type="entry name" value="Nucleoside Triphosphate Pyrophosphohydrolase"/>
    <property type="match status" value="1"/>
</dbReference>
<keyword evidence="6" id="KW-0464">Manganese</keyword>
<name>A0AAJ6YQ32_9HYME</name>
<dbReference type="PROSITE" id="PS51462">
    <property type="entry name" value="NUDIX"/>
    <property type="match status" value="1"/>
</dbReference>
<organism evidence="8 9">
    <name type="scientific">Ceratosolen solmsi marchali</name>
    <dbReference type="NCBI Taxonomy" id="326594"/>
    <lineage>
        <taxon>Eukaryota</taxon>
        <taxon>Metazoa</taxon>
        <taxon>Ecdysozoa</taxon>
        <taxon>Arthropoda</taxon>
        <taxon>Hexapoda</taxon>
        <taxon>Insecta</taxon>
        <taxon>Pterygota</taxon>
        <taxon>Neoptera</taxon>
        <taxon>Endopterygota</taxon>
        <taxon>Hymenoptera</taxon>
        <taxon>Apocrita</taxon>
        <taxon>Proctotrupomorpha</taxon>
        <taxon>Chalcidoidea</taxon>
        <taxon>Agaonidae</taxon>
        <taxon>Agaoninae</taxon>
        <taxon>Ceratosolen</taxon>
    </lineage>
</organism>
<evidence type="ECO:0000256" key="5">
    <source>
        <dbReference type="ARBA" id="ARBA00022842"/>
    </source>
</evidence>
<feature type="domain" description="Nudix hydrolase" evidence="7">
    <location>
        <begin position="65"/>
        <end position="202"/>
    </location>
</feature>
<dbReference type="InterPro" id="IPR000086">
    <property type="entry name" value="NUDIX_hydrolase_dom"/>
</dbReference>
<evidence type="ECO:0000256" key="4">
    <source>
        <dbReference type="ARBA" id="ARBA00022801"/>
    </source>
</evidence>
<dbReference type="PANTHER" id="PTHR12992">
    <property type="entry name" value="NUDIX HYDROLASE"/>
    <property type="match status" value="1"/>
</dbReference>
<dbReference type="CDD" id="cd03426">
    <property type="entry name" value="NUDIX_CoAse_Nudt7"/>
    <property type="match status" value="1"/>
</dbReference>
<evidence type="ECO:0000256" key="6">
    <source>
        <dbReference type="ARBA" id="ARBA00023211"/>
    </source>
</evidence>
<dbReference type="GeneID" id="105365617"/>
<dbReference type="GO" id="GO:0010945">
    <property type="term" value="F:coenzyme A diphosphatase activity"/>
    <property type="evidence" value="ECO:0007669"/>
    <property type="project" value="InterPro"/>
</dbReference>
<keyword evidence="4" id="KW-0378">Hydrolase</keyword>
<evidence type="ECO:0000256" key="2">
    <source>
        <dbReference type="ARBA" id="ARBA00001946"/>
    </source>
</evidence>
<evidence type="ECO:0000313" key="9">
    <source>
        <dbReference type="RefSeq" id="XP_011502134.1"/>
    </source>
</evidence>
<evidence type="ECO:0000259" key="7">
    <source>
        <dbReference type="PROSITE" id="PS51462"/>
    </source>
</evidence>
<comment type="cofactor">
    <cofactor evidence="1">
        <name>Mn(2+)</name>
        <dbReference type="ChEBI" id="CHEBI:29035"/>
    </cofactor>
</comment>
<dbReference type="InterPro" id="IPR015797">
    <property type="entry name" value="NUDIX_hydrolase-like_dom_sf"/>
</dbReference>
<accession>A0AAJ6YQ32</accession>
<keyword evidence="3" id="KW-0479">Metal-binding</keyword>
<evidence type="ECO:0000256" key="1">
    <source>
        <dbReference type="ARBA" id="ARBA00001936"/>
    </source>
</evidence>
<dbReference type="KEGG" id="csol:105365617"/>
<evidence type="ECO:0000256" key="3">
    <source>
        <dbReference type="ARBA" id="ARBA00022723"/>
    </source>
</evidence>
<dbReference type="GO" id="GO:0046872">
    <property type="term" value="F:metal ion binding"/>
    <property type="evidence" value="ECO:0007669"/>
    <property type="project" value="UniProtKB-KW"/>
</dbReference>
<keyword evidence="8" id="KW-1185">Reference proteome</keyword>
<keyword evidence="5" id="KW-0460">Magnesium</keyword>
<dbReference type="SUPFAM" id="SSF55811">
    <property type="entry name" value="Nudix"/>
    <property type="match status" value="1"/>
</dbReference>
<dbReference type="AlphaFoldDB" id="A0AAJ6YQ32"/>
<reference evidence="9" key="1">
    <citation type="submission" date="2025-08" db="UniProtKB">
        <authorList>
            <consortium name="RefSeq"/>
        </authorList>
    </citation>
    <scope>IDENTIFICATION</scope>
</reference>
<gene>
    <name evidence="9" type="primary">LOC105365617</name>
</gene>
<dbReference type="Proteomes" id="UP000695007">
    <property type="component" value="Unplaced"/>
</dbReference>
<proteinExistence type="predicted"/>
<dbReference type="RefSeq" id="XP_011502134.1">
    <property type="nucleotide sequence ID" value="XM_011503832.1"/>
</dbReference>
<protein>
    <submittedName>
        <fullName evidence="9">Nucleoside diphosphate-linked moiety X motif 8, mitochondrial</fullName>
    </submittedName>
</protein>
<dbReference type="Pfam" id="PF00293">
    <property type="entry name" value="NUDIX"/>
    <property type="match status" value="1"/>
</dbReference>
<evidence type="ECO:0000313" key="8">
    <source>
        <dbReference type="Proteomes" id="UP000695007"/>
    </source>
</evidence>
<sequence>MIHKVIQRKAEIFPIVANWFNSQRQVSTKLLTQLTPGAIINNQAKVSCIKRLKCINQNDKTEESSNKAAVLVPLCIHNGKLGLLYTLRSHKVSMNRGQVSFPGGMKDSNDASLEDTALRETWEELQISKDIIDVWGTANLIKRKHVTVLPVLGYIGEIDPKSLQINKNEVEEAFVQPLEKLCDPKLCRYTSFKNSYVLPLYLGANYKIWGLTAVITHIVMNALVPDVYKNKLPLMQFVDDTKASSTTTIKIS</sequence>
<dbReference type="PANTHER" id="PTHR12992:SF11">
    <property type="entry name" value="MITOCHONDRIAL COENZYME A DIPHOSPHATASE NUDT8"/>
    <property type="match status" value="1"/>
</dbReference>
<comment type="cofactor">
    <cofactor evidence="2">
        <name>Mg(2+)</name>
        <dbReference type="ChEBI" id="CHEBI:18420"/>
    </cofactor>
</comment>
<dbReference type="InterPro" id="IPR045121">
    <property type="entry name" value="CoAse"/>
</dbReference>